<dbReference type="EMBL" id="CAEZUQ010000034">
    <property type="protein sequence ID" value="CAB4604561.1"/>
    <property type="molecule type" value="Genomic_DNA"/>
</dbReference>
<sequence length="241" mass="24834">MGIILGKGSAMNTKRSTTVAIVATIIASILISAPASAGNKGKKNKKVSQVSSTLALCKKTSAIGHTPMRLPVPSVKKPHVNKVLTLTTNCGEIQIEADGVNAPLTVISMDYLANKGYFDKSPCHRITTSGIFVLQCGDPTASGSGGPAWQVPDENLPTGTGNIYPAGSVAMANSGPNTSGSQFFIVYEDNSRLGPNYTLWGKVSKGLDIVKAVAALGSDNSNPAGGGVPNQPIAIEKAISR</sequence>
<dbReference type="PANTHER" id="PTHR45625:SF3">
    <property type="entry name" value="PEPTIDYL-PROLYL CIS-TRANS ISOMERASE B-RELATED"/>
    <property type="match status" value="1"/>
</dbReference>
<accession>A0A6J6B221</accession>
<dbReference type="InterPro" id="IPR002130">
    <property type="entry name" value="Cyclophilin-type_PPIase_dom"/>
</dbReference>
<dbReference type="Gene3D" id="2.40.100.10">
    <property type="entry name" value="Cyclophilin-like"/>
    <property type="match status" value="1"/>
</dbReference>
<evidence type="ECO:0000313" key="2">
    <source>
        <dbReference type="EMBL" id="CAB4532704.1"/>
    </source>
</evidence>
<dbReference type="AlphaFoldDB" id="A0A6J6B221"/>
<dbReference type="InterPro" id="IPR029000">
    <property type="entry name" value="Cyclophilin-like_dom_sf"/>
</dbReference>
<dbReference type="PANTHER" id="PTHR45625">
    <property type="entry name" value="PEPTIDYL-PROLYL CIS-TRANS ISOMERASE-RELATED"/>
    <property type="match status" value="1"/>
</dbReference>
<dbReference type="GO" id="GO:0003755">
    <property type="term" value="F:peptidyl-prolyl cis-trans isomerase activity"/>
    <property type="evidence" value="ECO:0007669"/>
    <property type="project" value="InterPro"/>
</dbReference>
<dbReference type="CDD" id="cd00317">
    <property type="entry name" value="cyclophilin"/>
    <property type="match status" value="1"/>
</dbReference>
<feature type="domain" description="PPIase cyclophilin-type" evidence="1">
    <location>
        <begin position="80"/>
        <end position="240"/>
    </location>
</feature>
<gene>
    <name evidence="2" type="ORF">UFOPK1425_00116</name>
    <name evidence="3" type="ORF">UFOPK1842_00416</name>
</gene>
<dbReference type="EMBL" id="CAEZSJ010000011">
    <property type="protein sequence ID" value="CAB4532704.1"/>
    <property type="molecule type" value="Genomic_DNA"/>
</dbReference>
<proteinExistence type="predicted"/>
<dbReference type="InterPro" id="IPR044666">
    <property type="entry name" value="Cyclophilin_A-like"/>
</dbReference>
<evidence type="ECO:0000313" key="3">
    <source>
        <dbReference type="EMBL" id="CAB4604561.1"/>
    </source>
</evidence>
<dbReference type="PROSITE" id="PS50072">
    <property type="entry name" value="CSA_PPIASE_2"/>
    <property type="match status" value="1"/>
</dbReference>
<name>A0A6J6B221_9ZZZZ</name>
<dbReference type="SUPFAM" id="SSF50891">
    <property type="entry name" value="Cyclophilin-like"/>
    <property type="match status" value="1"/>
</dbReference>
<reference evidence="2" key="1">
    <citation type="submission" date="2020-05" db="EMBL/GenBank/DDBJ databases">
        <authorList>
            <person name="Chiriac C."/>
            <person name="Salcher M."/>
            <person name="Ghai R."/>
            <person name="Kavagutti S V."/>
        </authorList>
    </citation>
    <scope>NUCLEOTIDE SEQUENCE</scope>
</reference>
<evidence type="ECO:0000259" key="1">
    <source>
        <dbReference type="PROSITE" id="PS50072"/>
    </source>
</evidence>
<protein>
    <submittedName>
        <fullName evidence="2">Unannotated protein</fullName>
    </submittedName>
</protein>
<dbReference type="Pfam" id="PF00160">
    <property type="entry name" value="Pro_isomerase"/>
    <property type="match status" value="1"/>
</dbReference>
<organism evidence="2">
    <name type="scientific">freshwater metagenome</name>
    <dbReference type="NCBI Taxonomy" id="449393"/>
    <lineage>
        <taxon>unclassified sequences</taxon>
        <taxon>metagenomes</taxon>
        <taxon>ecological metagenomes</taxon>
    </lineage>
</organism>
<dbReference type="PRINTS" id="PR00153">
    <property type="entry name" value="CSAPPISMRASE"/>
</dbReference>